<reference evidence="2 3" key="1">
    <citation type="submission" date="2019-07" db="EMBL/GenBank/DDBJ databases">
        <authorList>
            <person name="Cremers G."/>
        </authorList>
    </citation>
    <scope>NUCLEOTIDE SEQUENCE [LARGE SCALE GENOMIC DNA]</scope>
</reference>
<sequence>MKIRGRHAGRTSWMVFALLLVTPVFSFFIGNAEAQTRSELNQLKQELQKLREEVQTKNDMVTRMQQRLDALETKIQAEVPRPVEEKMTALKQEMKTELAAKSESSRLSGGQVFFKGGFVRMDHPRTNSLLTAQSDSNDKDGWQVGGGVDLPIMTIFNSTLLGEIYVEYIQTQKTKGDSEAKVEGPTAPDKALAEKRGLENILTVGIAPKIRFDNLGSISPWLAPYRPWIIPVGLTFNVNTPVNKAITNISVGGVSGAGIERLFWNNRVSLGVDFRYYWGPDIPDENLRHFTTGGYVGLNF</sequence>
<proteinExistence type="predicted"/>
<evidence type="ECO:0000313" key="3">
    <source>
        <dbReference type="Proteomes" id="UP000334340"/>
    </source>
</evidence>
<feature type="coiled-coil region" evidence="1">
    <location>
        <begin position="33"/>
        <end position="74"/>
    </location>
</feature>
<dbReference type="AlphaFoldDB" id="A0A564ZQ24"/>
<evidence type="ECO:0008006" key="4">
    <source>
        <dbReference type="Google" id="ProtNLM"/>
    </source>
</evidence>
<accession>A0A564ZQ24</accession>
<name>A0A564ZQ24_9BACT</name>
<dbReference type="Proteomes" id="UP000334340">
    <property type="component" value="Unassembled WGS sequence"/>
</dbReference>
<keyword evidence="1" id="KW-0175">Coiled coil</keyword>
<protein>
    <recommendedName>
        <fullName evidence="4">Outer membrane protein beta-barrel domain-containing protein</fullName>
    </recommendedName>
</protein>
<evidence type="ECO:0000256" key="1">
    <source>
        <dbReference type="SAM" id="Coils"/>
    </source>
</evidence>
<keyword evidence="3" id="KW-1185">Reference proteome</keyword>
<evidence type="ECO:0000313" key="2">
    <source>
        <dbReference type="EMBL" id="VUZ86648.1"/>
    </source>
</evidence>
<gene>
    <name evidence="2" type="ORF">MELA_03053</name>
</gene>
<dbReference type="EMBL" id="CABIKM010000083">
    <property type="protein sequence ID" value="VUZ86648.1"/>
    <property type="molecule type" value="Genomic_DNA"/>
</dbReference>
<organism evidence="2 3">
    <name type="scientific">Candidatus Methylomirabilis lanthanidiphila</name>
    <dbReference type="NCBI Taxonomy" id="2211376"/>
    <lineage>
        <taxon>Bacteria</taxon>
        <taxon>Candidatus Methylomirabilota</taxon>
        <taxon>Candidatus Methylomirabilia</taxon>
        <taxon>Candidatus Methylomirabilales</taxon>
        <taxon>Candidatus Methylomirabilaceae</taxon>
        <taxon>Candidatus Methylomirabilis</taxon>
    </lineage>
</organism>